<dbReference type="GO" id="GO:0043565">
    <property type="term" value="F:sequence-specific DNA binding"/>
    <property type="evidence" value="ECO:0007669"/>
    <property type="project" value="InterPro"/>
</dbReference>
<organism evidence="1 2">
    <name type="scientific">Rhizobium loti</name>
    <name type="common">Mesorhizobium loti</name>
    <dbReference type="NCBI Taxonomy" id="381"/>
    <lineage>
        <taxon>Bacteria</taxon>
        <taxon>Pseudomonadati</taxon>
        <taxon>Pseudomonadota</taxon>
        <taxon>Alphaproteobacteria</taxon>
        <taxon>Hyphomicrobiales</taxon>
        <taxon>Phyllobacteriaceae</taxon>
        <taxon>Mesorhizobium</taxon>
    </lineage>
</organism>
<dbReference type="GO" id="GO:0003700">
    <property type="term" value="F:DNA-binding transcription factor activity"/>
    <property type="evidence" value="ECO:0007669"/>
    <property type="project" value="InterPro"/>
</dbReference>
<dbReference type="Gene3D" id="1.10.10.60">
    <property type="entry name" value="Homeodomain-like"/>
    <property type="match status" value="1"/>
</dbReference>
<dbReference type="Pfam" id="PF12833">
    <property type="entry name" value="HTH_18"/>
    <property type="match status" value="1"/>
</dbReference>
<accession>A0A6M7U3P0</accession>
<proteinExistence type="predicted"/>
<evidence type="ECO:0000313" key="2">
    <source>
        <dbReference type="Proteomes" id="UP000093737"/>
    </source>
</evidence>
<dbReference type="RefSeq" id="WP_056571501.1">
    <property type="nucleotide sequence ID" value="NZ_CP033334.1"/>
</dbReference>
<dbReference type="PROSITE" id="PS01124">
    <property type="entry name" value="HTH_ARAC_FAMILY_2"/>
    <property type="match status" value="1"/>
</dbReference>
<dbReference type="InterPro" id="IPR050204">
    <property type="entry name" value="AraC_XylS_family_regulators"/>
</dbReference>
<dbReference type="PROSITE" id="PS00041">
    <property type="entry name" value="HTH_ARAC_FAMILY_1"/>
    <property type="match status" value="1"/>
</dbReference>
<protein>
    <submittedName>
        <fullName evidence="1">AraC family transcriptional regulator</fullName>
    </submittedName>
</protein>
<dbReference type="AlphaFoldDB" id="A0A6M7U3P0"/>
<dbReference type="InterPro" id="IPR035418">
    <property type="entry name" value="AraC-bd_2"/>
</dbReference>
<evidence type="ECO:0000313" key="1">
    <source>
        <dbReference type="EMBL" id="OBQ66904.1"/>
    </source>
</evidence>
<dbReference type="InterPro" id="IPR009057">
    <property type="entry name" value="Homeodomain-like_sf"/>
</dbReference>
<dbReference type="PANTHER" id="PTHR46796">
    <property type="entry name" value="HTH-TYPE TRANSCRIPTIONAL ACTIVATOR RHAS-RELATED"/>
    <property type="match status" value="1"/>
</dbReference>
<name>A0A6M7U3P0_RHILI</name>
<dbReference type="PANTHER" id="PTHR46796:SF6">
    <property type="entry name" value="ARAC SUBFAMILY"/>
    <property type="match status" value="1"/>
</dbReference>
<sequence>MKKNVFSSVDLPSHLDDQARFALWQDIHVAEIWSVEYAISANRPFAAAIEATAVGPLVLGQMAGTIQHASRKARNIADDGRDGYLLLINNGDTRLSGAQAGRDYSVGKNEAALVSASEALEMSGGDSNVWANIVVPREILENAFARVEDRLALTVAADNEALGMLRRYCSFLAAGPALVSPNLVTHATETIVDLIGLVTGAKGDPAELAGMRGLRAARLQAILDKIRDNFADPAISAQQVAQQLRLSVRYVHDLLHETGASFAERILELRLQRAHRMLGDRRNDRMRISEIALLSGFSDVSYFNRCFRRRFGSTPSCAR</sequence>
<gene>
    <name evidence="1" type="ORF">A8145_31455</name>
</gene>
<dbReference type="SMART" id="SM00342">
    <property type="entry name" value="HTH_ARAC"/>
    <property type="match status" value="1"/>
</dbReference>
<dbReference type="SUPFAM" id="SSF46689">
    <property type="entry name" value="Homeodomain-like"/>
    <property type="match status" value="1"/>
</dbReference>
<comment type="caution">
    <text evidence="1">The sequence shown here is derived from an EMBL/GenBank/DDBJ whole genome shotgun (WGS) entry which is preliminary data.</text>
</comment>
<dbReference type="InterPro" id="IPR018060">
    <property type="entry name" value="HTH_AraC"/>
</dbReference>
<dbReference type="Proteomes" id="UP000093737">
    <property type="component" value="Unassembled WGS sequence"/>
</dbReference>
<dbReference type="InterPro" id="IPR018062">
    <property type="entry name" value="HTH_AraC-typ_CS"/>
</dbReference>
<dbReference type="InterPro" id="IPR020449">
    <property type="entry name" value="Tscrpt_reg_AraC-type_HTH"/>
</dbReference>
<dbReference type="Pfam" id="PF14525">
    <property type="entry name" value="AraC_binding_2"/>
    <property type="match status" value="1"/>
</dbReference>
<reference evidence="1 2" key="1">
    <citation type="submission" date="2016-05" db="EMBL/GenBank/DDBJ databases">
        <authorList>
            <person name="Ramsay J.P."/>
        </authorList>
    </citation>
    <scope>NUCLEOTIDE SEQUENCE [LARGE SCALE GENOMIC DNA]</scope>
    <source>
        <strain evidence="1 2">NZP2042</strain>
    </source>
</reference>
<dbReference type="PRINTS" id="PR00032">
    <property type="entry name" value="HTHARAC"/>
</dbReference>
<dbReference type="EMBL" id="LYTK01000010">
    <property type="protein sequence ID" value="OBQ66904.1"/>
    <property type="molecule type" value="Genomic_DNA"/>
</dbReference>